<comment type="caution">
    <text evidence="9">The sequence shown here is derived from an EMBL/GenBank/DDBJ whole genome shotgun (WGS) entry which is preliminary data.</text>
</comment>
<evidence type="ECO:0008006" key="11">
    <source>
        <dbReference type="Google" id="ProtNLM"/>
    </source>
</evidence>
<feature type="transmembrane region" description="Helical" evidence="8">
    <location>
        <begin position="7"/>
        <end position="28"/>
    </location>
</feature>
<gene>
    <name evidence="9" type="ORF">OSCT_2938</name>
</gene>
<dbReference type="InterPro" id="IPR018584">
    <property type="entry name" value="GT87"/>
</dbReference>
<feature type="transmembrane region" description="Helical" evidence="8">
    <location>
        <begin position="165"/>
        <end position="187"/>
    </location>
</feature>
<dbReference type="HOGENOM" id="CLU_871086_0_0_0"/>
<evidence type="ECO:0000313" key="9">
    <source>
        <dbReference type="EMBL" id="EFO79192.1"/>
    </source>
</evidence>
<evidence type="ECO:0000256" key="6">
    <source>
        <dbReference type="ARBA" id="ARBA00023136"/>
    </source>
</evidence>
<evidence type="ECO:0000256" key="3">
    <source>
        <dbReference type="ARBA" id="ARBA00022679"/>
    </source>
</evidence>
<evidence type="ECO:0000256" key="8">
    <source>
        <dbReference type="SAM" id="Phobius"/>
    </source>
</evidence>
<comment type="subcellular location">
    <subcellularLocation>
        <location evidence="1">Cell membrane</location>
        <topology evidence="1">Multi-pass membrane protein</topology>
    </subcellularLocation>
</comment>
<reference evidence="9 10" key="1">
    <citation type="journal article" date="2011" name="J. Bacteriol.">
        <title>Draft genome sequence of the anoxygenic filamentous phototrophic bacterium Oscillochloris trichoides subsp. DG-6.</title>
        <authorList>
            <person name="Kuznetsov B.B."/>
            <person name="Ivanovsky R.N."/>
            <person name="Keppen O.I."/>
            <person name="Sukhacheva M.V."/>
            <person name="Bumazhkin B.K."/>
            <person name="Patutina E.O."/>
            <person name="Beletsky A.V."/>
            <person name="Mardanov A.V."/>
            <person name="Baslerov R.V."/>
            <person name="Panteleeva A.N."/>
            <person name="Kolganova T.V."/>
            <person name="Ravin N.V."/>
            <person name="Skryabin K.G."/>
        </authorList>
    </citation>
    <scope>NUCLEOTIDE SEQUENCE [LARGE SCALE GENOMIC DNA]</scope>
    <source>
        <strain evidence="9 10">DG-6</strain>
    </source>
</reference>
<dbReference type="Proteomes" id="UP000054010">
    <property type="component" value="Unassembled WGS sequence"/>
</dbReference>
<keyword evidence="10" id="KW-1185">Reference proteome</keyword>
<sequence>MDIIFNDWRILMICIQMWLAGGNPYGAFPNPLEPDKMIVVGWQAYPPAALFIALPFAIIPWPISSILILFLSMASLNQWTRHTAQRSALGWFVVWLPLAQGIWLGQTTLLALVALLWAEQAAVKQRDTRAGLLLALALLKPQVGFLPIAWLLATSLWQRRWRLPLSFFAFTLLLWGGALIVTGPQIYTQWFAALNSYNDYLINQPLIFPPLGPLLVPLAGLVWYRYGRHDFFMLALLINTLIYPLYVLYTVTAIAVVVIRWNPRWPWYPLLLSWPITIFFFKSPWNIPDVMAINNQLVVATALLAILLPQIPWPWRKSDRVIVP</sequence>
<comment type="similarity">
    <text evidence="7">Belongs to the glycosyltransferase 87 family.</text>
</comment>
<feature type="transmembrane region" description="Helical" evidence="8">
    <location>
        <begin position="92"/>
        <end position="118"/>
    </location>
</feature>
<feature type="transmembrane region" description="Helical" evidence="8">
    <location>
        <begin position="130"/>
        <end position="153"/>
    </location>
</feature>
<dbReference type="GO" id="GO:0016758">
    <property type="term" value="F:hexosyltransferase activity"/>
    <property type="evidence" value="ECO:0007669"/>
    <property type="project" value="InterPro"/>
</dbReference>
<dbReference type="Pfam" id="PF09594">
    <property type="entry name" value="GT87"/>
    <property type="match status" value="1"/>
</dbReference>
<organism evidence="9 10">
    <name type="scientific">Oscillochloris trichoides DG-6</name>
    <dbReference type="NCBI Taxonomy" id="765420"/>
    <lineage>
        <taxon>Bacteria</taxon>
        <taxon>Bacillati</taxon>
        <taxon>Chloroflexota</taxon>
        <taxon>Chloroflexia</taxon>
        <taxon>Chloroflexales</taxon>
        <taxon>Chloroflexineae</taxon>
        <taxon>Oscillochloridaceae</taxon>
        <taxon>Oscillochloris</taxon>
    </lineage>
</organism>
<feature type="transmembrane region" description="Helical" evidence="8">
    <location>
        <begin position="207"/>
        <end position="224"/>
    </location>
</feature>
<evidence type="ECO:0000256" key="2">
    <source>
        <dbReference type="ARBA" id="ARBA00022475"/>
    </source>
</evidence>
<dbReference type="eggNOG" id="ENOG5033B3J">
    <property type="taxonomic scope" value="Bacteria"/>
</dbReference>
<feature type="transmembrane region" description="Helical" evidence="8">
    <location>
        <begin position="231"/>
        <end position="259"/>
    </location>
</feature>
<keyword evidence="4 8" id="KW-0812">Transmembrane</keyword>
<keyword evidence="5 8" id="KW-1133">Transmembrane helix</keyword>
<evidence type="ECO:0000256" key="1">
    <source>
        <dbReference type="ARBA" id="ARBA00004651"/>
    </source>
</evidence>
<keyword evidence="6 8" id="KW-0472">Membrane</keyword>
<keyword evidence="3" id="KW-0808">Transferase</keyword>
<evidence type="ECO:0000256" key="4">
    <source>
        <dbReference type="ARBA" id="ARBA00022692"/>
    </source>
</evidence>
<dbReference type="EMBL" id="ADVR01000121">
    <property type="protein sequence ID" value="EFO79192.1"/>
    <property type="molecule type" value="Genomic_DNA"/>
</dbReference>
<protein>
    <recommendedName>
        <fullName evidence="11">DUF2029 domain-containing protein</fullName>
    </recommendedName>
</protein>
<feature type="transmembrane region" description="Helical" evidence="8">
    <location>
        <begin position="48"/>
        <end position="71"/>
    </location>
</feature>
<accession>E1IHY7</accession>
<dbReference type="GO" id="GO:0005886">
    <property type="term" value="C:plasma membrane"/>
    <property type="evidence" value="ECO:0007669"/>
    <property type="project" value="UniProtKB-SubCell"/>
</dbReference>
<name>E1IHY7_9CHLR</name>
<dbReference type="OrthoDB" id="151994at2"/>
<evidence type="ECO:0000256" key="5">
    <source>
        <dbReference type="ARBA" id="ARBA00022989"/>
    </source>
</evidence>
<dbReference type="AlphaFoldDB" id="E1IHY7"/>
<keyword evidence="2" id="KW-1003">Cell membrane</keyword>
<evidence type="ECO:0000313" key="10">
    <source>
        <dbReference type="Proteomes" id="UP000054010"/>
    </source>
</evidence>
<evidence type="ECO:0000256" key="7">
    <source>
        <dbReference type="ARBA" id="ARBA00024033"/>
    </source>
</evidence>
<proteinExistence type="inferred from homology"/>
<feature type="transmembrane region" description="Helical" evidence="8">
    <location>
        <begin position="297"/>
        <end position="315"/>
    </location>
</feature>
<feature type="transmembrane region" description="Helical" evidence="8">
    <location>
        <begin position="265"/>
        <end position="285"/>
    </location>
</feature>
<dbReference type="STRING" id="765420.OSCT_2938"/>